<dbReference type="AlphaFoldDB" id="A0A4R1N6P2"/>
<dbReference type="InterPro" id="IPR047749">
    <property type="entry name" value="STY4528-like"/>
</dbReference>
<comment type="caution">
    <text evidence="2">The sequence shown here is derived from an EMBL/GenBank/DDBJ whole genome shotgun (WGS) entry which is preliminary data.</text>
</comment>
<dbReference type="OrthoDB" id="8556561at2"/>
<dbReference type="Proteomes" id="UP000294555">
    <property type="component" value="Unassembled WGS sequence"/>
</dbReference>
<feature type="compositionally biased region" description="Basic and acidic residues" evidence="1">
    <location>
        <begin position="248"/>
        <end position="270"/>
    </location>
</feature>
<evidence type="ECO:0000313" key="2">
    <source>
        <dbReference type="EMBL" id="TCL02207.1"/>
    </source>
</evidence>
<feature type="region of interest" description="Disordered" evidence="1">
    <location>
        <begin position="215"/>
        <end position="270"/>
    </location>
</feature>
<accession>A0A4R1N6P2</accession>
<gene>
    <name evidence="2" type="ORF">EZJ58_0207</name>
</gene>
<reference evidence="2 3" key="1">
    <citation type="submission" date="2019-02" db="EMBL/GenBank/DDBJ databases">
        <title>Investigation of anaerobic lignin degradation for improved lignocellulosic biofuels.</title>
        <authorList>
            <person name="Deangelis K."/>
        </authorList>
    </citation>
    <scope>NUCLEOTIDE SEQUENCE [LARGE SCALE GENOMIC DNA]</scope>
    <source>
        <strain evidence="2 3">159R</strain>
    </source>
</reference>
<dbReference type="EMBL" id="SJOI01000001">
    <property type="protein sequence ID" value="TCL02207.1"/>
    <property type="molecule type" value="Genomic_DNA"/>
</dbReference>
<keyword evidence="3" id="KW-1185">Reference proteome</keyword>
<organism evidence="2 3">
    <name type="scientific">Sodalis ligni</name>
    <dbReference type="NCBI Taxonomy" id="2697027"/>
    <lineage>
        <taxon>Bacteria</taxon>
        <taxon>Pseudomonadati</taxon>
        <taxon>Pseudomonadota</taxon>
        <taxon>Gammaproteobacteria</taxon>
        <taxon>Enterobacterales</taxon>
        <taxon>Bruguierivoracaceae</taxon>
        <taxon>Sodalis</taxon>
    </lineage>
</organism>
<proteinExistence type="predicted"/>
<protein>
    <submittedName>
        <fullName evidence="2">Uncharacterized protein</fullName>
    </submittedName>
</protein>
<evidence type="ECO:0000256" key="1">
    <source>
        <dbReference type="SAM" id="MobiDB-lite"/>
    </source>
</evidence>
<dbReference type="RefSeq" id="WP_132921180.1">
    <property type="nucleotide sequence ID" value="NZ_SJOI01000001.1"/>
</dbReference>
<dbReference type="NCBIfam" id="NF040582">
    <property type="entry name" value="STY4528_fam"/>
    <property type="match status" value="1"/>
</dbReference>
<feature type="compositionally biased region" description="Basic and acidic residues" evidence="1">
    <location>
        <begin position="228"/>
        <end position="237"/>
    </location>
</feature>
<sequence>MDSPRRSRGPVPLDELFDQAFQRLDIQHSVLARPLSSPTDGFIFSGNRHDSVPRALLLDKRLTPLERNAWQVFRLLLNEDGITVLPTYNQLAPWLASMPCAARASHETVARALTLLRLTRWLSLVRRRRDPMTGRIQGNLYVLHDEPLTPYEAIQLDTDYLELASKSLAHANKSVQRVGMHTLRELTEDPMLKGQVLPSRLQVLSQRLQAQGWDAASSYPQGMDNYDPEDRTKDLLRNCDAPSSGSEAGEKTSKTHSLRDPKADSTVRKKEKIKEVRTVPRAQGVLHLPGRFMALSAEQKTGALAALQSLDSELHQAILEEWDVRCGSKEVRNPAGYLFGIIQKAMRGEFHTWAGQKTATASRAPEPQSSRPVDLEGAQAHIARLRALLRLS</sequence>
<evidence type="ECO:0000313" key="3">
    <source>
        <dbReference type="Proteomes" id="UP000294555"/>
    </source>
</evidence>
<name>A0A4R1N6P2_9GAMM</name>